<evidence type="ECO:0000256" key="2">
    <source>
        <dbReference type="ARBA" id="ARBA00022741"/>
    </source>
</evidence>
<gene>
    <name evidence="5" type="primary">bceA_3</name>
    <name evidence="5" type="ORF">AMURIS_01442</name>
</gene>
<keyword evidence="6" id="KW-1185">Reference proteome</keyword>
<sequence>MIEVNEITKSYGTHENRFQVLKGISTKIESGDFLVILGASGSGKSTLLNIISGLERPDGGSVEYDGRDITELSDNELTAFRREKVGFIFQQYYLLPNLTVEKNVRMGADLAGNTDYPDIIKAVGLEEKRKKYPGELSGGEQQRVAVARALAKRPEVLFLDEPTGALDEQTGRQVLDYICRLQEEYRFTIVMVTHNLNIAEMANTVIQMNSGRIVDIRCNASRKNAYEIGW</sequence>
<dbReference type="OrthoDB" id="9802264at2"/>
<dbReference type="SUPFAM" id="SSF52540">
    <property type="entry name" value="P-loop containing nucleoside triphosphate hydrolases"/>
    <property type="match status" value="1"/>
</dbReference>
<keyword evidence="1" id="KW-0813">Transport</keyword>
<name>A0A2K4ZE46_9FIRM</name>
<dbReference type="PROSITE" id="PS50893">
    <property type="entry name" value="ABC_TRANSPORTER_2"/>
    <property type="match status" value="1"/>
</dbReference>
<dbReference type="Proteomes" id="UP000236311">
    <property type="component" value="Unassembled WGS sequence"/>
</dbReference>
<dbReference type="PROSITE" id="PS00211">
    <property type="entry name" value="ABC_TRANSPORTER_1"/>
    <property type="match status" value="1"/>
</dbReference>
<feature type="domain" description="ABC transporter" evidence="4">
    <location>
        <begin position="2"/>
        <end position="228"/>
    </location>
</feature>
<evidence type="ECO:0000256" key="3">
    <source>
        <dbReference type="ARBA" id="ARBA00022840"/>
    </source>
</evidence>
<dbReference type="FunFam" id="3.40.50.300:FF:000032">
    <property type="entry name" value="Export ABC transporter ATP-binding protein"/>
    <property type="match status" value="1"/>
</dbReference>
<dbReference type="InterPro" id="IPR017911">
    <property type="entry name" value="MacB-like_ATP-bd"/>
</dbReference>
<dbReference type="PANTHER" id="PTHR24220">
    <property type="entry name" value="IMPORT ATP-BINDING PROTEIN"/>
    <property type="match status" value="1"/>
</dbReference>
<dbReference type="InterPro" id="IPR003593">
    <property type="entry name" value="AAA+_ATPase"/>
</dbReference>
<dbReference type="GO" id="GO:0005524">
    <property type="term" value="F:ATP binding"/>
    <property type="evidence" value="ECO:0007669"/>
    <property type="project" value="UniProtKB-KW"/>
</dbReference>
<organism evidence="5 6">
    <name type="scientific">Acetatifactor muris</name>
    <dbReference type="NCBI Taxonomy" id="879566"/>
    <lineage>
        <taxon>Bacteria</taxon>
        <taxon>Bacillati</taxon>
        <taxon>Bacillota</taxon>
        <taxon>Clostridia</taxon>
        <taxon>Lachnospirales</taxon>
        <taxon>Lachnospiraceae</taxon>
        <taxon>Acetatifactor</taxon>
    </lineage>
</organism>
<dbReference type="Pfam" id="PF00005">
    <property type="entry name" value="ABC_tran"/>
    <property type="match status" value="1"/>
</dbReference>
<dbReference type="InterPro" id="IPR003439">
    <property type="entry name" value="ABC_transporter-like_ATP-bd"/>
</dbReference>
<dbReference type="SMART" id="SM00382">
    <property type="entry name" value="AAA"/>
    <property type="match status" value="1"/>
</dbReference>
<dbReference type="GO" id="GO:0016887">
    <property type="term" value="F:ATP hydrolysis activity"/>
    <property type="evidence" value="ECO:0007669"/>
    <property type="project" value="InterPro"/>
</dbReference>
<evidence type="ECO:0000313" key="6">
    <source>
        <dbReference type="Proteomes" id="UP000236311"/>
    </source>
</evidence>
<dbReference type="GO" id="GO:0098796">
    <property type="term" value="C:membrane protein complex"/>
    <property type="evidence" value="ECO:0007669"/>
    <property type="project" value="UniProtKB-ARBA"/>
</dbReference>
<dbReference type="AlphaFoldDB" id="A0A2K4ZE46"/>
<dbReference type="InterPro" id="IPR027417">
    <property type="entry name" value="P-loop_NTPase"/>
</dbReference>
<dbReference type="RefSeq" id="WP_103238814.1">
    <property type="nucleotide sequence ID" value="NZ_JANJZD010000006.1"/>
</dbReference>
<dbReference type="GO" id="GO:0022857">
    <property type="term" value="F:transmembrane transporter activity"/>
    <property type="evidence" value="ECO:0007669"/>
    <property type="project" value="TreeGrafter"/>
</dbReference>
<evidence type="ECO:0000313" key="5">
    <source>
        <dbReference type="EMBL" id="SOY28731.1"/>
    </source>
</evidence>
<dbReference type="GO" id="GO:0005886">
    <property type="term" value="C:plasma membrane"/>
    <property type="evidence" value="ECO:0007669"/>
    <property type="project" value="TreeGrafter"/>
</dbReference>
<evidence type="ECO:0000256" key="1">
    <source>
        <dbReference type="ARBA" id="ARBA00022448"/>
    </source>
</evidence>
<keyword evidence="3 5" id="KW-0067">ATP-binding</keyword>
<dbReference type="EMBL" id="OFSM01000006">
    <property type="protein sequence ID" value="SOY28731.1"/>
    <property type="molecule type" value="Genomic_DNA"/>
</dbReference>
<dbReference type="Gene3D" id="3.40.50.300">
    <property type="entry name" value="P-loop containing nucleotide triphosphate hydrolases"/>
    <property type="match status" value="1"/>
</dbReference>
<protein>
    <submittedName>
        <fullName evidence="5">Bacitracin export ATP-binding protein BceA</fullName>
    </submittedName>
</protein>
<dbReference type="InterPro" id="IPR017871">
    <property type="entry name" value="ABC_transporter-like_CS"/>
</dbReference>
<dbReference type="InterPro" id="IPR015854">
    <property type="entry name" value="ABC_transpr_LolD-like"/>
</dbReference>
<evidence type="ECO:0000259" key="4">
    <source>
        <dbReference type="PROSITE" id="PS50893"/>
    </source>
</evidence>
<keyword evidence="2" id="KW-0547">Nucleotide-binding</keyword>
<reference evidence="5 6" key="1">
    <citation type="submission" date="2018-01" db="EMBL/GenBank/DDBJ databases">
        <authorList>
            <person name="Gaut B.S."/>
            <person name="Morton B.R."/>
            <person name="Clegg M.T."/>
            <person name="Duvall M.R."/>
        </authorList>
    </citation>
    <scope>NUCLEOTIDE SEQUENCE [LARGE SCALE GENOMIC DNA]</scope>
    <source>
        <strain evidence="5">GP69</strain>
    </source>
</reference>
<proteinExistence type="predicted"/>
<dbReference type="CDD" id="cd03255">
    <property type="entry name" value="ABC_MJ0796_LolCDE_FtsE"/>
    <property type="match status" value="1"/>
</dbReference>
<accession>A0A2K4ZE46</accession>